<feature type="compositionally biased region" description="Polar residues" evidence="1">
    <location>
        <begin position="53"/>
        <end position="63"/>
    </location>
</feature>
<dbReference type="AlphaFoldDB" id="A0AAD1TR64"/>
<dbReference type="EMBL" id="CAKOES020000058">
    <property type="protein sequence ID" value="CAH2329805.1"/>
    <property type="molecule type" value="Genomic_DNA"/>
</dbReference>
<evidence type="ECO:0000313" key="2">
    <source>
        <dbReference type="EMBL" id="CAH2329805.1"/>
    </source>
</evidence>
<keyword evidence="3" id="KW-1185">Reference proteome</keyword>
<sequence>MRTWCSHVKRAPHQAKAVRNWKRAKALPDSSNSDSDSEEVSDGSNAIDPVDPDNSSPECSETATPAIDADQEEDKSAILDPQGEPLFDPDTLHIPRSAEWYPITHVAVSD</sequence>
<comment type="caution">
    <text evidence="2">The sequence shown here is derived from an EMBL/GenBank/DDBJ whole genome shotgun (WGS) entry which is preliminary data.</text>
</comment>
<proteinExistence type="predicted"/>
<evidence type="ECO:0000256" key="1">
    <source>
        <dbReference type="SAM" id="MobiDB-lite"/>
    </source>
</evidence>
<feature type="region of interest" description="Disordered" evidence="1">
    <location>
        <begin position="15"/>
        <end position="91"/>
    </location>
</feature>
<accession>A0AAD1TR64</accession>
<evidence type="ECO:0000313" key="3">
    <source>
        <dbReference type="Proteomes" id="UP001295444"/>
    </source>
</evidence>
<name>A0AAD1TR64_PELCU</name>
<organism evidence="2 3">
    <name type="scientific">Pelobates cultripes</name>
    <name type="common">Western spadefoot toad</name>
    <dbReference type="NCBI Taxonomy" id="61616"/>
    <lineage>
        <taxon>Eukaryota</taxon>
        <taxon>Metazoa</taxon>
        <taxon>Chordata</taxon>
        <taxon>Craniata</taxon>
        <taxon>Vertebrata</taxon>
        <taxon>Euteleostomi</taxon>
        <taxon>Amphibia</taxon>
        <taxon>Batrachia</taxon>
        <taxon>Anura</taxon>
        <taxon>Pelobatoidea</taxon>
        <taxon>Pelobatidae</taxon>
        <taxon>Pelobates</taxon>
    </lineage>
</organism>
<dbReference type="Proteomes" id="UP001295444">
    <property type="component" value="Unassembled WGS sequence"/>
</dbReference>
<gene>
    <name evidence="2" type="ORF">PECUL_23A053599</name>
</gene>
<reference evidence="2" key="1">
    <citation type="submission" date="2022-03" db="EMBL/GenBank/DDBJ databases">
        <authorList>
            <person name="Alioto T."/>
            <person name="Alioto T."/>
            <person name="Gomez Garrido J."/>
        </authorList>
    </citation>
    <scope>NUCLEOTIDE SEQUENCE</scope>
</reference>
<protein>
    <submittedName>
        <fullName evidence="2">Uncharacterized protein</fullName>
    </submittedName>
</protein>